<accession>A0A437JBP0</accession>
<evidence type="ECO:0000313" key="2">
    <source>
        <dbReference type="Proteomes" id="UP000282977"/>
    </source>
</evidence>
<dbReference type="Proteomes" id="UP000282977">
    <property type="component" value="Unassembled WGS sequence"/>
</dbReference>
<protein>
    <submittedName>
        <fullName evidence="1">Uncharacterized protein</fullName>
    </submittedName>
</protein>
<comment type="caution">
    <text evidence="1">The sequence shown here is derived from an EMBL/GenBank/DDBJ whole genome shotgun (WGS) entry which is preliminary data.</text>
</comment>
<dbReference type="OrthoDB" id="7570541at2"/>
<dbReference type="AlphaFoldDB" id="A0A437JBP0"/>
<proteinExistence type="predicted"/>
<dbReference type="EMBL" id="RZUL01000001">
    <property type="protein sequence ID" value="RVT43284.1"/>
    <property type="molecule type" value="Genomic_DNA"/>
</dbReference>
<evidence type="ECO:0000313" key="1">
    <source>
        <dbReference type="EMBL" id="RVT43284.1"/>
    </source>
</evidence>
<gene>
    <name evidence="1" type="ORF">ENE74_01215</name>
</gene>
<sequence length="101" mass="10938">MTEALFIFSAKGVATEATRFRPGARHALMLFGRGSGIESARSTAIAGAEDRGWNFVEVQREKELNADLSAMEDETLRSAAQDAALLGHSIVVYRDELPLNG</sequence>
<organism evidence="1 2">
    <name type="scientific">Sphingobium algorifonticola</name>
    <dbReference type="NCBI Taxonomy" id="2008318"/>
    <lineage>
        <taxon>Bacteria</taxon>
        <taxon>Pseudomonadati</taxon>
        <taxon>Pseudomonadota</taxon>
        <taxon>Alphaproteobacteria</taxon>
        <taxon>Sphingomonadales</taxon>
        <taxon>Sphingomonadaceae</taxon>
        <taxon>Sphingobium</taxon>
    </lineage>
</organism>
<name>A0A437JBP0_9SPHN</name>
<keyword evidence="2" id="KW-1185">Reference proteome</keyword>
<dbReference type="RefSeq" id="WP_127688820.1">
    <property type="nucleotide sequence ID" value="NZ_RZUL01000001.1"/>
</dbReference>
<reference evidence="1 2" key="1">
    <citation type="submission" date="2019-01" db="EMBL/GenBank/DDBJ databases">
        <authorList>
            <person name="Chen W.-M."/>
        </authorList>
    </citation>
    <scope>NUCLEOTIDE SEQUENCE [LARGE SCALE GENOMIC DNA]</scope>
    <source>
        <strain evidence="1 2">TLA-22</strain>
    </source>
</reference>